<dbReference type="OrthoDB" id="262547at2759"/>
<dbReference type="STRING" id="98765.A0A2R6NFC8"/>
<organism evidence="3 4">
    <name type="scientific">Hermanssonia centrifuga</name>
    <dbReference type="NCBI Taxonomy" id="98765"/>
    <lineage>
        <taxon>Eukaryota</taxon>
        <taxon>Fungi</taxon>
        <taxon>Dikarya</taxon>
        <taxon>Basidiomycota</taxon>
        <taxon>Agaricomycotina</taxon>
        <taxon>Agaricomycetes</taxon>
        <taxon>Polyporales</taxon>
        <taxon>Meruliaceae</taxon>
        <taxon>Hermanssonia</taxon>
    </lineage>
</organism>
<gene>
    <name evidence="3" type="ORF">PHLCEN_2v13066</name>
</gene>
<reference evidence="3 4" key="1">
    <citation type="submission" date="2018-02" db="EMBL/GenBank/DDBJ databases">
        <title>Genome sequence of the basidiomycete white-rot fungus Phlebia centrifuga.</title>
        <authorList>
            <person name="Granchi Z."/>
            <person name="Peng M."/>
            <person name="de Vries R.P."/>
            <person name="Hilden K."/>
            <person name="Makela M.R."/>
            <person name="Grigoriev I."/>
            <person name="Riley R."/>
        </authorList>
    </citation>
    <scope>NUCLEOTIDE SEQUENCE [LARGE SCALE GENOMIC DNA]</scope>
    <source>
        <strain evidence="3 4">FBCC195</strain>
    </source>
</reference>
<feature type="transmembrane region" description="Helical" evidence="2">
    <location>
        <begin position="23"/>
        <end position="46"/>
    </location>
</feature>
<dbReference type="PANTHER" id="PTHR34144:SF7">
    <property type="entry name" value="EXPORT PROTEIN (CAP59), PUTATIVE (AFU_ORTHOLOGUE AFUA_7G05020)-RELATED"/>
    <property type="match status" value="1"/>
</dbReference>
<evidence type="ECO:0008006" key="5">
    <source>
        <dbReference type="Google" id="ProtNLM"/>
    </source>
</evidence>
<name>A0A2R6NFC8_9APHY</name>
<dbReference type="Pfam" id="PF11735">
    <property type="entry name" value="CAP59_mtransfer"/>
    <property type="match status" value="1"/>
</dbReference>
<feature type="transmembrane region" description="Helical" evidence="2">
    <location>
        <begin position="66"/>
        <end position="90"/>
    </location>
</feature>
<keyword evidence="2" id="KW-1133">Transmembrane helix</keyword>
<keyword evidence="2" id="KW-0812">Transmembrane</keyword>
<feature type="region of interest" description="Disordered" evidence="1">
    <location>
        <begin position="429"/>
        <end position="449"/>
    </location>
</feature>
<comment type="caution">
    <text evidence="3">The sequence shown here is derived from an EMBL/GenBank/DDBJ whole genome shotgun (WGS) entry which is preliminary data.</text>
</comment>
<dbReference type="AlphaFoldDB" id="A0A2R6NFC8"/>
<keyword evidence="4" id="KW-1185">Reference proteome</keyword>
<evidence type="ECO:0000313" key="4">
    <source>
        <dbReference type="Proteomes" id="UP000186601"/>
    </source>
</evidence>
<feature type="region of interest" description="Disordered" evidence="1">
    <location>
        <begin position="133"/>
        <end position="152"/>
    </location>
</feature>
<feature type="transmembrane region" description="Helical" evidence="2">
    <location>
        <begin position="162"/>
        <end position="183"/>
    </location>
</feature>
<dbReference type="EMBL" id="MLYV02001295">
    <property type="protein sequence ID" value="PSR71097.1"/>
    <property type="molecule type" value="Genomic_DNA"/>
</dbReference>
<dbReference type="PANTHER" id="PTHR34144">
    <property type="entry name" value="CHROMOSOME 8, WHOLE GENOME SHOTGUN SEQUENCE"/>
    <property type="match status" value="1"/>
</dbReference>
<evidence type="ECO:0000256" key="1">
    <source>
        <dbReference type="SAM" id="MobiDB-lite"/>
    </source>
</evidence>
<evidence type="ECO:0000313" key="3">
    <source>
        <dbReference type="EMBL" id="PSR71097.1"/>
    </source>
</evidence>
<sequence>MPKVSAANFIFHARWILLRGGRLALSVALLPGAVQVICLVVLYYFAAKIWCGKYCGVWEPAFPKAWTAFVLFLSIIPIFALLQLIWLLGVKAVVYFMDRRQGSRYQHANGSSGRGSIVFDSEEAQYMLLREGEGEDGPRTARPPSPTQASPRHKLWSRIPSIYKLLWWAQITLYSVLLFVGAWEVSHYENEGDIRYRPVLQKALAHKSRDPAGYAKGEKIYFAAAFYNNQDVLPYWSQTLLDVIAYLGTNNVFVSIVENNSDDHTADLLHELDNSLANLDVQRRILIGDQAVKKPDDMGWNNRIDFLSAIRNRALEPLVEHGGYDKVVFSNDIFIEPESLIELLETNDGQYDMACALDFGHFGAYDMWVLRDRVGRLAAGIWPYFFDMADYQAMKTESAVPVMTCWNGIVVFTADPVLPVHLRSNRTLSTEPLRRQPPSTHPLANTLAQSPALTPPLSFRSSPRGEGCFSSESFLLPYDMRRIMGLDRIYVNPRVITAYVWHFYVWHKWVLRQRIVKWFVELYDGAWMQYARMIVGDDDKVYTWDGIDCHPWWYGDWW</sequence>
<proteinExistence type="predicted"/>
<protein>
    <recommendedName>
        <fullName evidence="5">Glycosyltransferase family 69 protein</fullName>
    </recommendedName>
</protein>
<keyword evidence="2" id="KW-0472">Membrane</keyword>
<dbReference type="InterPro" id="IPR021047">
    <property type="entry name" value="Mannosyltransferase_CMT1"/>
</dbReference>
<dbReference type="Proteomes" id="UP000186601">
    <property type="component" value="Unassembled WGS sequence"/>
</dbReference>
<evidence type="ECO:0000256" key="2">
    <source>
        <dbReference type="SAM" id="Phobius"/>
    </source>
</evidence>
<accession>A0A2R6NFC8</accession>